<dbReference type="Proteomes" id="UP000183926">
    <property type="component" value="Unassembled WGS sequence"/>
</dbReference>
<name>A0A1I7GKX0_9PROT</name>
<evidence type="ECO:0000313" key="2">
    <source>
        <dbReference type="Proteomes" id="UP000183926"/>
    </source>
</evidence>
<protein>
    <submittedName>
        <fullName evidence="1">Uncharacterized protein</fullName>
    </submittedName>
</protein>
<evidence type="ECO:0000313" key="1">
    <source>
        <dbReference type="EMBL" id="SFU49100.1"/>
    </source>
</evidence>
<accession>A0A1I7GKX0</accession>
<dbReference type="AlphaFoldDB" id="A0A1I7GKX0"/>
<gene>
    <name evidence="1" type="ORF">SAMN05216339_10333</name>
</gene>
<dbReference type="RefSeq" id="WP_074927537.1">
    <property type="nucleotide sequence ID" value="NZ_FPBL01000003.1"/>
</dbReference>
<organism evidence="1 2">
    <name type="scientific">Nitrosomonas eutropha</name>
    <dbReference type="NCBI Taxonomy" id="916"/>
    <lineage>
        <taxon>Bacteria</taxon>
        <taxon>Pseudomonadati</taxon>
        <taxon>Pseudomonadota</taxon>
        <taxon>Betaproteobacteria</taxon>
        <taxon>Nitrosomonadales</taxon>
        <taxon>Nitrosomonadaceae</taxon>
        <taxon>Nitrosomonas</taxon>
    </lineage>
</organism>
<dbReference type="OrthoDB" id="9761705at2"/>
<proteinExistence type="predicted"/>
<sequence>MTMKVWVHRMNGYQKQVVHDIAVSLIEQGIEIQDHDNYLSGHPGVVFSKEITSETCEQLRELSHSGQIPTLFCCDCAISGNTIWRLLEAGACDILTCTGQSPTKSLPACSAGK</sequence>
<reference evidence="1 2" key="1">
    <citation type="submission" date="2016-10" db="EMBL/GenBank/DDBJ databases">
        <authorList>
            <person name="de Groot N.N."/>
        </authorList>
    </citation>
    <scope>NUCLEOTIDE SEQUENCE [LARGE SCALE GENOMIC DNA]</scope>
    <source>
        <strain evidence="1 2">Nm24</strain>
    </source>
</reference>
<dbReference type="EMBL" id="FPBL01000003">
    <property type="protein sequence ID" value="SFU49100.1"/>
    <property type="molecule type" value="Genomic_DNA"/>
</dbReference>